<sequence>MKQDPATGALKPFNFNQILQEVPELRKFGCKIDTFSFEPPIDSSDVQVGFWIEIAELIEQNYHNYDGFVVLHGTDTMSYSASALSFMLENLTKPVIFTGSQLPIGMLRTDGKENLISSIEIAAARDNNGKAVVPEVCVYFESQLYRGNRTTKYNAENFRAFRSANFPVLADIGIHIRYNDSLIIRSPEENQFKIHTNLDTSVAILKIFPGITEEFIKSFLSIKNIKAIILETYGSGNAPTSEWFIEALKEAINREIIILNVTQCHAGKVDMEAYSTGIILKEIGVVSGYDSTTEAALTKLFFLLGQENEIQNVKKRLSENLRGEITIN</sequence>
<dbReference type="CDD" id="cd08963">
    <property type="entry name" value="L-asparaginase_I"/>
    <property type="match status" value="1"/>
</dbReference>
<evidence type="ECO:0000313" key="5">
    <source>
        <dbReference type="EMBL" id="MPL72437.1"/>
    </source>
</evidence>
<organism evidence="5">
    <name type="scientific">bioreactor metagenome</name>
    <dbReference type="NCBI Taxonomy" id="1076179"/>
    <lineage>
        <taxon>unclassified sequences</taxon>
        <taxon>metagenomes</taxon>
        <taxon>ecological metagenomes</taxon>
    </lineage>
</organism>
<evidence type="ECO:0000256" key="1">
    <source>
        <dbReference type="ARBA" id="ARBA00012920"/>
    </source>
</evidence>
<accession>A0A644U173</accession>
<dbReference type="Gene3D" id="3.40.50.40">
    <property type="match status" value="1"/>
</dbReference>
<dbReference type="PRINTS" id="PR00139">
    <property type="entry name" value="ASNGLNASE"/>
</dbReference>
<dbReference type="InterPro" id="IPR037152">
    <property type="entry name" value="L-asparaginase_N_sf"/>
</dbReference>
<dbReference type="InterPro" id="IPR040919">
    <property type="entry name" value="Asparaginase_C"/>
</dbReference>
<reference evidence="5" key="1">
    <citation type="submission" date="2019-08" db="EMBL/GenBank/DDBJ databases">
        <authorList>
            <person name="Kucharzyk K."/>
            <person name="Murdoch R.W."/>
            <person name="Higgins S."/>
            <person name="Loffler F."/>
        </authorList>
    </citation>
    <scope>NUCLEOTIDE SEQUENCE</scope>
</reference>
<feature type="domain" description="Asparaginase/glutaminase C-terminal" evidence="4">
    <location>
        <begin position="202"/>
        <end position="315"/>
    </location>
</feature>
<dbReference type="PANTHER" id="PTHR11707">
    <property type="entry name" value="L-ASPARAGINASE"/>
    <property type="match status" value="1"/>
</dbReference>
<gene>
    <name evidence="5" type="primary">ansA_3</name>
    <name evidence="5" type="ORF">SDC9_18222</name>
</gene>
<name>A0A644U173_9ZZZZ</name>
<dbReference type="GO" id="GO:0009066">
    <property type="term" value="P:aspartate family amino acid metabolic process"/>
    <property type="evidence" value="ECO:0007669"/>
    <property type="project" value="UniProtKB-ARBA"/>
</dbReference>
<proteinExistence type="predicted"/>
<dbReference type="InterPro" id="IPR027473">
    <property type="entry name" value="L-asparaginase_C"/>
</dbReference>
<dbReference type="GO" id="GO:0004067">
    <property type="term" value="F:asparaginase activity"/>
    <property type="evidence" value="ECO:0007669"/>
    <property type="project" value="UniProtKB-EC"/>
</dbReference>
<dbReference type="Gene3D" id="3.40.50.1170">
    <property type="entry name" value="L-asparaginase, N-terminal domain"/>
    <property type="match status" value="1"/>
</dbReference>
<dbReference type="PIRSF" id="PIRSF001220">
    <property type="entry name" value="L-ASNase_gatD"/>
    <property type="match status" value="1"/>
</dbReference>
<dbReference type="PIRSF" id="PIRSF500176">
    <property type="entry name" value="L_ASNase"/>
    <property type="match status" value="1"/>
</dbReference>
<dbReference type="InterPro" id="IPR036152">
    <property type="entry name" value="Asp/glu_Ase-like_sf"/>
</dbReference>
<dbReference type="EMBL" id="VSSQ01000066">
    <property type="protein sequence ID" value="MPL72437.1"/>
    <property type="molecule type" value="Genomic_DNA"/>
</dbReference>
<dbReference type="PANTHER" id="PTHR11707:SF28">
    <property type="entry name" value="60 KDA LYSOPHOSPHOLIPASE"/>
    <property type="match status" value="1"/>
</dbReference>
<dbReference type="SUPFAM" id="SSF53774">
    <property type="entry name" value="Glutaminase/Asparaginase"/>
    <property type="match status" value="1"/>
</dbReference>
<evidence type="ECO:0000256" key="2">
    <source>
        <dbReference type="ARBA" id="ARBA00022801"/>
    </source>
</evidence>
<dbReference type="PROSITE" id="PS00917">
    <property type="entry name" value="ASN_GLN_ASE_2"/>
    <property type="match status" value="1"/>
</dbReference>
<dbReference type="Pfam" id="PF17763">
    <property type="entry name" value="Asparaginase_C"/>
    <property type="match status" value="1"/>
</dbReference>
<dbReference type="InterPro" id="IPR006033">
    <property type="entry name" value="AsnA_fam"/>
</dbReference>
<feature type="domain" description="L-asparaginase N-terminal" evidence="3">
    <location>
        <begin position="1"/>
        <end position="181"/>
    </location>
</feature>
<dbReference type="PROSITE" id="PS51732">
    <property type="entry name" value="ASN_GLN_ASE_3"/>
    <property type="match status" value="1"/>
</dbReference>
<evidence type="ECO:0000259" key="4">
    <source>
        <dbReference type="Pfam" id="PF17763"/>
    </source>
</evidence>
<dbReference type="NCBIfam" id="TIGR00519">
    <property type="entry name" value="asnASE_I"/>
    <property type="match status" value="1"/>
</dbReference>
<dbReference type="SMART" id="SM00870">
    <property type="entry name" value="Asparaginase"/>
    <property type="match status" value="1"/>
</dbReference>
<evidence type="ECO:0000259" key="3">
    <source>
        <dbReference type="Pfam" id="PF00710"/>
    </source>
</evidence>
<dbReference type="InterPro" id="IPR027475">
    <property type="entry name" value="Asparaginase/glutaminase_AS2"/>
</dbReference>
<dbReference type="FunFam" id="3.40.50.40:FF:000001">
    <property type="entry name" value="L-asparaginase 1"/>
    <property type="match status" value="1"/>
</dbReference>
<dbReference type="Pfam" id="PF00710">
    <property type="entry name" value="Asparaginase"/>
    <property type="match status" value="1"/>
</dbReference>
<dbReference type="InterPro" id="IPR006034">
    <property type="entry name" value="Asparaginase/glutaminase-like"/>
</dbReference>
<dbReference type="InterPro" id="IPR027474">
    <property type="entry name" value="L-asparaginase_N"/>
</dbReference>
<dbReference type="AlphaFoldDB" id="A0A644U173"/>
<dbReference type="InterPro" id="IPR041725">
    <property type="entry name" value="L-asparaginase_I"/>
</dbReference>
<dbReference type="EC" id="3.5.1.1" evidence="1"/>
<comment type="caution">
    <text evidence="5">The sequence shown here is derived from an EMBL/GenBank/DDBJ whole genome shotgun (WGS) entry which is preliminary data.</text>
</comment>
<keyword evidence="2 5" id="KW-0378">Hydrolase</keyword>
<protein>
    <recommendedName>
        <fullName evidence="1">asparaginase</fullName>
        <ecNumber evidence="1">3.5.1.1</ecNumber>
    </recommendedName>
</protein>